<protein>
    <submittedName>
        <fullName evidence="1">Uncharacterized protein</fullName>
    </submittedName>
</protein>
<dbReference type="EMBL" id="AP011776">
    <property type="protein sequence ID" value="BAL57455.1"/>
    <property type="molecule type" value="Genomic_DNA"/>
</dbReference>
<name>H5SMR9_9BACT</name>
<evidence type="ECO:0000313" key="1">
    <source>
        <dbReference type="EMBL" id="BAL57455.1"/>
    </source>
</evidence>
<accession>H5SMR9</accession>
<sequence>MSHSRLVLDSSIYISPLTGRPLAGIAQAHTYTHYLYMQALWRIAFDREGAFAVAGGLQGLRLLGQTLMLEYETPDGQPIQEWNRVSLTDVQRVLPGWVINAALFAELRMRNGIKNELFLHFQTLHQLNRFGWPTGFLGGITWRRKAIPDS</sequence>
<reference evidence="1" key="1">
    <citation type="journal article" date="2005" name="Environ. Microbiol.">
        <title>Genetic and functional properties of uncultivated thermophilic crenarchaeotes from a subsurface gold mine as revealed by analysis of genome fragments.</title>
        <authorList>
            <person name="Nunoura T."/>
            <person name="Hirayama H."/>
            <person name="Takami H."/>
            <person name="Oida H."/>
            <person name="Nishi S."/>
            <person name="Shimamura S."/>
            <person name="Suzuki Y."/>
            <person name="Inagaki F."/>
            <person name="Takai K."/>
            <person name="Nealson K.H."/>
            <person name="Horikoshi K."/>
        </authorList>
    </citation>
    <scope>NUCLEOTIDE SEQUENCE</scope>
</reference>
<proteinExistence type="predicted"/>
<dbReference type="AlphaFoldDB" id="H5SMR9"/>
<reference evidence="1" key="2">
    <citation type="journal article" date="2012" name="PLoS ONE">
        <title>A Deeply Branching Thermophilic Bacterium with an Ancient Acetyl-CoA Pathway Dominates a Subsurface Ecosystem.</title>
        <authorList>
            <person name="Takami H."/>
            <person name="Noguchi H."/>
            <person name="Takaki Y."/>
            <person name="Uchiyama I."/>
            <person name="Toyoda A."/>
            <person name="Nishi S."/>
            <person name="Chee G.-J."/>
            <person name="Arai W."/>
            <person name="Nunoura T."/>
            <person name="Itoh T."/>
            <person name="Hattori M."/>
            <person name="Takai K."/>
        </authorList>
    </citation>
    <scope>NUCLEOTIDE SEQUENCE</scope>
</reference>
<organism evidence="1">
    <name type="scientific">uncultured Bacteroidota bacterium</name>
    <dbReference type="NCBI Taxonomy" id="152509"/>
    <lineage>
        <taxon>Bacteria</taxon>
        <taxon>Pseudomonadati</taxon>
        <taxon>Bacteroidota</taxon>
        <taxon>environmental samples</taxon>
    </lineage>
</organism>
<gene>
    <name evidence="1" type="ORF">HGMM_F50F04C18</name>
</gene>